<dbReference type="SMART" id="SM00028">
    <property type="entry name" value="TPR"/>
    <property type="match status" value="2"/>
</dbReference>
<organism evidence="2">
    <name type="scientific">Aphanomyces astaci</name>
    <name type="common">Crayfish plague agent</name>
    <dbReference type="NCBI Taxonomy" id="112090"/>
    <lineage>
        <taxon>Eukaryota</taxon>
        <taxon>Sar</taxon>
        <taxon>Stramenopiles</taxon>
        <taxon>Oomycota</taxon>
        <taxon>Saprolegniomycetes</taxon>
        <taxon>Saprolegniales</taxon>
        <taxon>Verrucalvaceae</taxon>
        <taxon>Aphanomyces</taxon>
    </lineage>
</organism>
<proteinExistence type="predicted"/>
<sequence>MPMAPPFSLIVGDTSWVVTIESTQSGYEVQATNGSDLQCSLHIDESSVKKLPKHGAINDHDDFNVIFNHLQLSPHPDGTTTLLLRPPTTELEPQTSSLAQLLSATQISDRRPSLDNLPVLSGDFKKRTMSVAIAPSSASPSTAFPPIIKSPSRSASMSMKGGASPSSSPSWTKLVKVVRRIPVFELEEAVLRNTHDVKLRVELGLRYSETFATEMPAMLLLEQASLFSDNAAVGWRFWNTLGDLHFSLLKRYPRYNYCFAFHLQKCTSALAKALSYIENVADTSLIVKYATGLFMKGERELPYELLKSLSLTYASNGAKLEPAAVVERHALLFRVTLANSIMHEAVHHITKLIELVTADTTLLPTGYTLNDFHLMLARCAQIEGDFLFATHTFSRILGETFGHSTVYSDDQYFSLWHHLGTSCYDQGHMWLCIEYYTLALTYAKHLPMRATIYYRRGLAYYCIGEAIKAEDDYRRAKSACHDVKPDVTLHDLKKEYLVEFDRLLDTPVATLISQVRKGMGKTTASIKVQRHFRHFMQRKRKKSDASRLLRRFSNSNRASSVVNLLASTEEGDEPIVAAPVPPASLPELSPADEFKCRREAALQSLQALHANDMHVTTPLKATRAKSPLKKPPPQSLQSISFLTPDYDRPEARRQRSITSYRRLGYSTGNVSCVQHWKAIIKCGQRLYPTLDAIHRAVAHVKFFHTNMPGDVAFCALADSDGQVDEACGKLSDANYRSELDCICRVLDVSAWMTMHDDGRPVELAGVPEIDPDTGRFFVHALDTSMFKQGKLPSSPEAAITSVLSDTTHDHTPIAIPPSKLKLQQTSSVLFEKRIFKDKPFRVGHVIERHASSTSDLNAMPESIIVVDPRPPKLLQSIASTNKLKERTRQTPALE</sequence>
<dbReference type="InterPro" id="IPR019734">
    <property type="entry name" value="TPR_rpt"/>
</dbReference>
<feature type="region of interest" description="Disordered" evidence="1">
    <location>
        <begin position="143"/>
        <end position="169"/>
    </location>
</feature>
<dbReference type="PROSITE" id="PS50096">
    <property type="entry name" value="IQ"/>
    <property type="match status" value="1"/>
</dbReference>
<evidence type="ECO:0000313" key="2">
    <source>
        <dbReference type="EMBL" id="ETV86649.1"/>
    </source>
</evidence>
<dbReference type="EMBL" id="KI913116">
    <property type="protein sequence ID" value="ETV86649.1"/>
    <property type="molecule type" value="Genomic_DNA"/>
</dbReference>
<protein>
    <submittedName>
        <fullName evidence="2">Uncharacterized protein</fullName>
    </submittedName>
</protein>
<name>W4H5W3_APHAT</name>
<dbReference type="VEuPathDB" id="FungiDB:H257_01774"/>
<dbReference type="GeneID" id="20803770"/>
<accession>W4H5W3</accession>
<dbReference type="RefSeq" id="XP_009823448.1">
    <property type="nucleotide sequence ID" value="XM_009825146.1"/>
</dbReference>
<dbReference type="AlphaFoldDB" id="W4H5W3"/>
<dbReference type="Gene3D" id="1.25.40.10">
    <property type="entry name" value="Tetratricopeptide repeat domain"/>
    <property type="match status" value="1"/>
</dbReference>
<dbReference type="OrthoDB" id="165838at2759"/>
<dbReference type="SUPFAM" id="SSF48452">
    <property type="entry name" value="TPR-like"/>
    <property type="match status" value="1"/>
</dbReference>
<reference evidence="2" key="1">
    <citation type="submission" date="2013-12" db="EMBL/GenBank/DDBJ databases">
        <title>The Genome Sequence of Aphanomyces astaci APO3.</title>
        <authorList>
            <consortium name="The Broad Institute Genomics Platform"/>
            <person name="Russ C."/>
            <person name="Tyler B."/>
            <person name="van West P."/>
            <person name="Dieguez-Uribeondo J."/>
            <person name="Young S.K."/>
            <person name="Zeng Q."/>
            <person name="Gargeya S."/>
            <person name="Fitzgerald M."/>
            <person name="Abouelleil A."/>
            <person name="Alvarado L."/>
            <person name="Chapman S.B."/>
            <person name="Gainer-Dewar J."/>
            <person name="Goldberg J."/>
            <person name="Griggs A."/>
            <person name="Gujja S."/>
            <person name="Hansen M."/>
            <person name="Howarth C."/>
            <person name="Imamovic A."/>
            <person name="Ireland A."/>
            <person name="Larimer J."/>
            <person name="McCowan C."/>
            <person name="Murphy C."/>
            <person name="Pearson M."/>
            <person name="Poon T.W."/>
            <person name="Priest M."/>
            <person name="Roberts A."/>
            <person name="Saif S."/>
            <person name="Shea T."/>
            <person name="Sykes S."/>
            <person name="Wortman J."/>
            <person name="Nusbaum C."/>
            <person name="Birren B."/>
        </authorList>
    </citation>
    <scope>NUCLEOTIDE SEQUENCE [LARGE SCALE GENOMIC DNA]</scope>
    <source>
        <strain evidence="2">APO3</strain>
    </source>
</reference>
<evidence type="ECO:0000256" key="1">
    <source>
        <dbReference type="SAM" id="MobiDB-lite"/>
    </source>
</evidence>
<gene>
    <name evidence="2" type="ORF">H257_01774</name>
</gene>
<dbReference type="InterPro" id="IPR011990">
    <property type="entry name" value="TPR-like_helical_dom_sf"/>
</dbReference>